<dbReference type="HOGENOM" id="CLU_1939587_0_0_1"/>
<dbReference type="AlphaFoldDB" id="R8BBC6"/>
<feature type="compositionally biased region" description="Basic and acidic residues" evidence="1">
    <location>
        <begin position="89"/>
        <end position="122"/>
    </location>
</feature>
<dbReference type="KEGG" id="tmn:UCRPA7_7908"/>
<keyword evidence="3" id="KW-1185">Reference proteome</keyword>
<accession>R8BBC6</accession>
<feature type="region of interest" description="Disordered" evidence="1">
    <location>
        <begin position="56"/>
        <end position="130"/>
    </location>
</feature>
<feature type="compositionally biased region" description="Basic and acidic residues" evidence="1">
    <location>
        <begin position="11"/>
        <end position="27"/>
    </location>
</feature>
<reference evidence="3" key="1">
    <citation type="journal article" date="2013" name="Genome Announc.">
        <title>Draft genome sequence of the ascomycete Phaeoacremonium aleophilum strain UCR-PA7, a causal agent of the esca disease complex in grapevines.</title>
        <authorList>
            <person name="Blanco-Ulate B."/>
            <person name="Rolshausen P."/>
            <person name="Cantu D."/>
        </authorList>
    </citation>
    <scope>NUCLEOTIDE SEQUENCE [LARGE SCALE GENOMIC DNA]</scope>
    <source>
        <strain evidence="3">UCR-PA7</strain>
    </source>
</reference>
<evidence type="ECO:0000313" key="3">
    <source>
        <dbReference type="Proteomes" id="UP000014074"/>
    </source>
</evidence>
<protein>
    <submittedName>
        <fullName evidence="2">Uncharacterized protein</fullName>
    </submittedName>
</protein>
<feature type="region of interest" description="Disordered" evidence="1">
    <location>
        <begin position="1"/>
        <end position="27"/>
    </location>
</feature>
<name>R8BBC6_PHAM7</name>
<gene>
    <name evidence="2" type="ORF">UCRPA7_7908</name>
</gene>
<dbReference type="eggNOG" id="ENOG502RJVQ">
    <property type="taxonomic scope" value="Eukaryota"/>
</dbReference>
<evidence type="ECO:0000256" key="1">
    <source>
        <dbReference type="SAM" id="MobiDB-lite"/>
    </source>
</evidence>
<dbReference type="Proteomes" id="UP000014074">
    <property type="component" value="Unassembled WGS sequence"/>
</dbReference>
<dbReference type="EMBL" id="KB933328">
    <property type="protein sequence ID" value="EON96600.1"/>
    <property type="molecule type" value="Genomic_DNA"/>
</dbReference>
<dbReference type="GeneID" id="19328708"/>
<evidence type="ECO:0000313" key="2">
    <source>
        <dbReference type="EMBL" id="EON96600.1"/>
    </source>
</evidence>
<feature type="compositionally biased region" description="Basic and acidic residues" evidence="1">
    <location>
        <begin position="56"/>
        <end position="81"/>
    </location>
</feature>
<dbReference type="RefSeq" id="XP_007918619.1">
    <property type="nucleotide sequence ID" value="XM_007920428.1"/>
</dbReference>
<proteinExistence type="predicted"/>
<organism evidence="2 3">
    <name type="scientific">Phaeoacremonium minimum (strain UCR-PA7)</name>
    <name type="common">Esca disease fungus</name>
    <name type="synonym">Togninia minima</name>
    <dbReference type="NCBI Taxonomy" id="1286976"/>
    <lineage>
        <taxon>Eukaryota</taxon>
        <taxon>Fungi</taxon>
        <taxon>Dikarya</taxon>
        <taxon>Ascomycota</taxon>
        <taxon>Pezizomycotina</taxon>
        <taxon>Sordariomycetes</taxon>
        <taxon>Sordariomycetidae</taxon>
        <taxon>Togniniales</taxon>
        <taxon>Togniniaceae</taxon>
        <taxon>Phaeoacremonium</taxon>
    </lineage>
</organism>
<dbReference type="OrthoDB" id="5239180at2759"/>
<sequence>MGRRFAPPDPRPSKADPHHRAKRKELEKDHFEWVPGVILGLMGVTLMMNVEKQVEKYEQRHKEKESKEEEQRRRKREKEIRYGGSDRGTSYDRGYDRAYDRDRGSSRDDRYYYEPDRKDERRNRRYSTSY</sequence>